<gene>
    <name evidence="20" type="primary">recQ</name>
    <name evidence="20" type="ORF">clem_08800</name>
</gene>
<dbReference type="GO" id="GO:0003677">
    <property type="term" value="F:DNA binding"/>
    <property type="evidence" value="ECO:0007669"/>
    <property type="project" value="UniProtKB-KW"/>
</dbReference>
<dbReference type="EMBL" id="CP016397">
    <property type="protein sequence ID" value="ASQ46311.1"/>
    <property type="molecule type" value="Genomic_DNA"/>
</dbReference>
<evidence type="ECO:0000259" key="17">
    <source>
        <dbReference type="PROSITE" id="PS50967"/>
    </source>
</evidence>
<dbReference type="SUPFAM" id="SSF52540">
    <property type="entry name" value="P-loop containing nucleoside triphosphate hydrolases"/>
    <property type="match status" value="1"/>
</dbReference>
<dbReference type="GO" id="GO:0009432">
    <property type="term" value="P:SOS response"/>
    <property type="evidence" value="ECO:0007669"/>
    <property type="project" value="UniProtKB-UniRule"/>
</dbReference>
<dbReference type="GO" id="GO:0030894">
    <property type="term" value="C:replisome"/>
    <property type="evidence" value="ECO:0007669"/>
    <property type="project" value="TreeGrafter"/>
</dbReference>
<dbReference type="NCBIfam" id="TIGR00614">
    <property type="entry name" value="recQ_fam"/>
    <property type="match status" value="1"/>
</dbReference>
<dbReference type="InterPro" id="IPR032284">
    <property type="entry name" value="RecQ_Zn-bd"/>
</dbReference>
<dbReference type="InterPro" id="IPR002121">
    <property type="entry name" value="HRDC_dom"/>
</dbReference>
<reference evidence="21" key="1">
    <citation type="submission" date="2016-07" db="EMBL/GenBank/DDBJ databases">
        <authorList>
            <person name="Florea S."/>
            <person name="Webb J.S."/>
            <person name="Jaromczyk J."/>
            <person name="Schardl C.L."/>
        </authorList>
    </citation>
    <scope>NUCLEOTIDE SEQUENCE [LARGE SCALE GENOMIC DNA]</scope>
    <source>
        <strain evidence="21">CDC-D5610</strain>
    </source>
</reference>
<dbReference type="GO" id="GO:0043590">
    <property type="term" value="C:bacterial nucleoid"/>
    <property type="evidence" value="ECO:0007669"/>
    <property type="project" value="TreeGrafter"/>
</dbReference>
<organism evidence="20 21">
    <name type="scientific">Legionella clemsonensis</name>
    <dbReference type="NCBI Taxonomy" id="1867846"/>
    <lineage>
        <taxon>Bacteria</taxon>
        <taxon>Pseudomonadati</taxon>
        <taxon>Pseudomonadota</taxon>
        <taxon>Gammaproteobacteria</taxon>
        <taxon>Legionellales</taxon>
        <taxon>Legionellaceae</taxon>
        <taxon>Legionella</taxon>
    </lineage>
</organism>
<dbReference type="GO" id="GO:0016787">
    <property type="term" value="F:hydrolase activity"/>
    <property type="evidence" value="ECO:0007669"/>
    <property type="project" value="UniProtKB-KW"/>
</dbReference>
<accession>A0A222P3A2</accession>
<comment type="cofactor">
    <cofactor evidence="1">
        <name>Mg(2+)</name>
        <dbReference type="ChEBI" id="CHEBI:18420"/>
    </cofactor>
</comment>
<dbReference type="InterPro" id="IPR010997">
    <property type="entry name" value="HRDC-like_sf"/>
</dbReference>
<evidence type="ECO:0000313" key="20">
    <source>
        <dbReference type="EMBL" id="ASQ46311.1"/>
    </source>
</evidence>
<dbReference type="Gene3D" id="1.10.10.10">
    <property type="entry name" value="Winged helix-like DNA-binding domain superfamily/Winged helix DNA-binding domain"/>
    <property type="match status" value="1"/>
</dbReference>
<dbReference type="GO" id="GO:0006260">
    <property type="term" value="P:DNA replication"/>
    <property type="evidence" value="ECO:0007669"/>
    <property type="project" value="InterPro"/>
</dbReference>
<evidence type="ECO:0000256" key="5">
    <source>
        <dbReference type="ARBA" id="ARBA00022741"/>
    </source>
</evidence>
<dbReference type="Pfam" id="PF00271">
    <property type="entry name" value="Helicase_C"/>
    <property type="match status" value="1"/>
</dbReference>
<evidence type="ECO:0000259" key="19">
    <source>
        <dbReference type="PROSITE" id="PS51194"/>
    </source>
</evidence>
<dbReference type="GO" id="GO:0006281">
    <property type="term" value="P:DNA repair"/>
    <property type="evidence" value="ECO:0007669"/>
    <property type="project" value="UniProtKB-KW"/>
</dbReference>
<keyword evidence="7 20" id="KW-0378">Hydrolase</keyword>
<protein>
    <recommendedName>
        <fullName evidence="16">DNA helicase RecQ</fullName>
        <ecNumber evidence="16">5.6.2.4</ecNumber>
    </recommendedName>
</protein>
<evidence type="ECO:0000256" key="8">
    <source>
        <dbReference type="ARBA" id="ARBA00022806"/>
    </source>
</evidence>
<dbReference type="SMART" id="SM00487">
    <property type="entry name" value="DEXDc"/>
    <property type="match status" value="1"/>
</dbReference>
<dbReference type="NCBIfam" id="TIGR01389">
    <property type="entry name" value="recQ"/>
    <property type="match status" value="1"/>
</dbReference>
<dbReference type="SUPFAM" id="SSF47819">
    <property type="entry name" value="HRDC-like"/>
    <property type="match status" value="1"/>
</dbReference>
<dbReference type="GO" id="GO:0006310">
    <property type="term" value="P:DNA recombination"/>
    <property type="evidence" value="ECO:0007669"/>
    <property type="project" value="UniProtKB-UniRule"/>
</dbReference>
<dbReference type="GO" id="GO:0005737">
    <property type="term" value="C:cytoplasm"/>
    <property type="evidence" value="ECO:0007669"/>
    <property type="project" value="TreeGrafter"/>
</dbReference>
<evidence type="ECO:0000256" key="2">
    <source>
        <dbReference type="ARBA" id="ARBA00001947"/>
    </source>
</evidence>
<evidence type="ECO:0000256" key="14">
    <source>
        <dbReference type="ARBA" id="ARBA00023235"/>
    </source>
</evidence>
<keyword evidence="13" id="KW-0234">DNA repair</keyword>
<evidence type="ECO:0000256" key="6">
    <source>
        <dbReference type="ARBA" id="ARBA00022763"/>
    </source>
</evidence>
<keyword evidence="12" id="KW-0233">DNA recombination</keyword>
<evidence type="ECO:0000256" key="12">
    <source>
        <dbReference type="ARBA" id="ARBA00023172"/>
    </source>
</evidence>
<dbReference type="InterPro" id="IPR036388">
    <property type="entry name" value="WH-like_DNA-bd_sf"/>
</dbReference>
<keyword evidence="10" id="KW-0067">ATP-binding</keyword>
<dbReference type="CDD" id="cd17920">
    <property type="entry name" value="DEXHc_RecQ"/>
    <property type="match status" value="1"/>
</dbReference>
<dbReference type="CDD" id="cd18794">
    <property type="entry name" value="SF2_C_RecQ"/>
    <property type="match status" value="1"/>
</dbReference>
<dbReference type="InterPro" id="IPR027417">
    <property type="entry name" value="P-loop_NTPase"/>
</dbReference>
<dbReference type="EC" id="5.6.2.4" evidence="16"/>
<comment type="cofactor">
    <cofactor evidence="2">
        <name>Zn(2+)</name>
        <dbReference type="ChEBI" id="CHEBI:29105"/>
    </cofactor>
</comment>
<keyword evidence="8 20" id="KW-0347">Helicase</keyword>
<dbReference type="KEGG" id="lcd:clem_08800"/>
<evidence type="ECO:0000256" key="15">
    <source>
        <dbReference type="ARBA" id="ARBA00034617"/>
    </source>
</evidence>
<evidence type="ECO:0000256" key="13">
    <source>
        <dbReference type="ARBA" id="ARBA00023204"/>
    </source>
</evidence>
<dbReference type="GO" id="GO:0046872">
    <property type="term" value="F:metal ion binding"/>
    <property type="evidence" value="ECO:0007669"/>
    <property type="project" value="UniProtKB-KW"/>
</dbReference>
<dbReference type="InterPro" id="IPR018982">
    <property type="entry name" value="RQC_domain"/>
</dbReference>
<evidence type="ECO:0000256" key="10">
    <source>
        <dbReference type="ARBA" id="ARBA00022840"/>
    </source>
</evidence>
<dbReference type="Pfam" id="PF00570">
    <property type="entry name" value="HRDC"/>
    <property type="match status" value="1"/>
</dbReference>
<dbReference type="SMART" id="SM00490">
    <property type="entry name" value="HELICc"/>
    <property type="match status" value="1"/>
</dbReference>
<evidence type="ECO:0000256" key="9">
    <source>
        <dbReference type="ARBA" id="ARBA00022833"/>
    </source>
</evidence>
<dbReference type="Pfam" id="PF09382">
    <property type="entry name" value="RQC"/>
    <property type="match status" value="1"/>
</dbReference>
<dbReference type="PANTHER" id="PTHR13710:SF105">
    <property type="entry name" value="ATP-DEPENDENT DNA HELICASE Q1"/>
    <property type="match status" value="1"/>
</dbReference>
<evidence type="ECO:0000313" key="21">
    <source>
        <dbReference type="Proteomes" id="UP000201728"/>
    </source>
</evidence>
<evidence type="ECO:0000256" key="11">
    <source>
        <dbReference type="ARBA" id="ARBA00023125"/>
    </source>
</evidence>
<dbReference type="InterPro" id="IPR044876">
    <property type="entry name" value="HRDC_dom_sf"/>
</dbReference>
<keyword evidence="11" id="KW-0238">DNA-binding</keyword>
<evidence type="ECO:0000256" key="7">
    <source>
        <dbReference type="ARBA" id="ARBA00022801"/>
    </source>
</evidence>
<keyword evidence="14" id="KW-0413">Isomerase</keyword>
<keyword evidence="6" id="KW-0227">DNA damage</keyword>
<dbReference type="SMART" id="SM00956">
    <property type="entry name" value="RQC"/>
    <property type="match status" value="1"/>
</dbReference>
<dbReference type="Pfam" id="PF16124">
    <property type="entry name" value="RecQ_Zn_bind"/>
    <property type="match status" value="1"/>
</dbReference>
<keyword evidence="9" id="KW-0862">Zinc</keyword>
<feature type="domain" description="HRDC" evidence="17">
    <location>
        <begin position="560"/>
        <end position="639"/>
    </location>
</feature>
<dbReference type="PROSITE" id="PS50967">
    <property type="entry name" value="HRDC"/>
    <property type="match status" value="1"/>
</dbReference>
<dbReference type="Proteomes" id="UP000201728">
    <property type="component" value="Chromosome"/>
</dbReference>
<dbReference type="InterPro" id="IPR004589">
    <property type="entry name" value="DNA_helicase_ATP-dep_RecQ"/>
</dbReference>
<dbReference type="InterPro" id="IPR001650">
    <property type="entry name" value="Helicase_C-like"/>
</dbReference>
<dbReference type="AlphaFoldDB" id="A0A222P3A2"/>
<dbReference type="InterPro" id="IPR036390">
    <property type="entry name" value="WH_DNA-bd_sf"/>
</dbReference>
<comment type="similarity">
    <text evidence="3">Belongs to the helicase family. RecQ subfamily.</text>
</comment>
<dbReference type="SUPFAM" id="SSF46785">
    <property type="entry name" value="Winged helix' DNA-binding domain"/>
    <property type="match status" value="1"/>
</dbReference>
<keyword evidence="5" id="KW-0547">Nucleotide-binding</keyword>
<dbReference type="InterPro" id="IPR006293">
    <property type="entry name" value="DNA_helicase_ATP-dep_RecQ_bac"/>
</dbReference>
<feature type="domain" description="Helicase ATP-binding" evidence="18">
    <location>
        <begin position="64"/>
        <end position="232"/>
    </location>
</feature>
<evidence type="ECO:0000256" key="1">
    <source>
        <dbReference type="ARBA" id="ARBA00001946"/>
    </source>
</evidence>
<dbReference type="FunFam" id="3.40.50.300:FF:000296">
    <property type="entry name" value="ATP-dependent DNA helicase RecQ"/>
    <property type="match status" value="1"/>
</dbReference>
<proteinExistence type="inferred from homology"/>
<dbReference type="PANTHER" id="PTHR13710">
    <property type="entry name" value="DNA HELICASE RECQ FAMILY MEMBER"/>
    <property type="match status" value="1"/>
</dbReference>
<evidence type="ECO:0000256" key="3">
    <source>
        <dbReference type="ARBA" id="ARBA00005446"/>
    </source>
</evidence>
<dbReference type="InterPro" id="IPR011545">
    <property type="entry name" value="DEAD/DEAH_box_helicase_dom"/>
</dbReference>
<name>A0A222P3A2_9GAMM</name>
<dbReference type="InterPro" id="IPR014001">
    <property type="entry name" value="Helicase_ATP-bd"/>
</dbReference>
<evidence type="ECO:0000259" key="18">
    <source>
        <dbReference type="PROSITE" id="PS51192"/>
    </source>
</evidence>
<dbReference type="PROSITE" id="PS51194">
    <property type="entry name" value="HELICASE_CTER"/>
    <property type="match status" value="1"/>
</dbReference>
<dbReference type="Pfam" id="PF00270">
    <property type="entry name" value="DEAD"/>
    <property type="match status" value="1"/>
</dbReference>
<dbReference type="GO" id="GO:0043138">
    <property type="term" value="F:3'-5' DNA helicase activity"/>
    <property type="evidence" value="ECO:0007669"/>
    <property type="project" value="UniProtKB-EC"/>
</dbReference>
<dbReference type="PROSITE" id="PS51192">
    <property type="entry name" value="HELICASE_ATP_BIND_1"/>
    <property type="match status" value="1"/>
</dbReference>
<keyword evidence="21" id="KW-1185">Reference proteome</keyword>
<dbReference type="GO" id="GO:0005524">
    <property type="term" value="F:ATP binding"/>
    <property type="evidence" value="ECO:0007669"/>
    <property type="project" value="UniProtKB-KW"/>
</dbReference>
<sequence length="639" mass="72888">MRINIVYDDATKNAIIANFLRQLNNKNKTSMETIGQADYHTQAIHLLKEYFGFDAFRPPQEEIIHDLILGKDLLVLMPTGGGKSLCYQIPALVRPGVAIVVSPLIALMEDQVAALKLQGIRAAYYNSSLTGDEARLVLAQLHANELDLLYIAPERLMSLSFLERLKECSLSLFAIDEAHCISQWGHDFRPEYATLGLLKTHFPGIPVIALTATADQQTRQDIIKRLNYNPRQFIASFNRPNIHYTVVIKNNPLKQLHHFLQTQHQQSGIVYCGTRHEVERVALNLQEFGIKARAYHAGLTYNERREVQNAFRHDRIDIVVATIAFGMGIDKPNVRFVVHYDLPKNIESYYQETGRAGRDGLAASAVLLFNPADSGRLRGWIATTPSETQQRIEINKLNHMLAFAQATHCRRQILLRYFDEPTEKACGYCDVCDNPPQTVDATEDAQKFLSCIYRLRQSYGMTYAIEVLRGSTAEKIQQAGHHQLSTFGIGKDKSANYWKQLAWQLIHRDYCYQDINHFNVLRLTKKAVAVLKNEERVSLAIPQVDLITNNAKNKQRETLSSASNPLFETLRVLRRKLAEEENKPPFMIFSDTTLHQMVRDKPQNLNDLLNISGVGQHKLNHYGWHFLKALREYKEPAES</sequence>
<keyword evidence="4" id="KW-0479">Metal-binding</keyword>
<dbReference type="Gene3D" id="1.10.150.80">
    <property type="entry name" value="HRDC domain"/>
    <property type="match status" value="1"/>
</dbReference>
<evidence type="ECO:0000256" key="16">
    <source>
        <dbReference type="NCBIfam" id="TIGR01389"/>
    </source>
</evidence>
<dbReference type="SMART" id="SM00341">
    <property type="entry name" value="HRDC"/>
    <property type="match status" value="1"/>
</dbReference>
<feature type="domain" description="Helicase C-terminal" evidence="19">
    <location>
        <begin position="252"/>
        <end position="400"/>
    </location>
</feature>
<dbReference type="GO" id="GO:0009378">
    <property type="term" value="F:four-way junction helicase activity"/>
    <property type="evidence" value="ECO:0007669"/>
    <property type="project" value="TreeGrafter"/>
</dbReference>
<dbReference type="FunFam" id="3.40.50.300:FF:000156">
    <property type="entry name" value="ATP-dependent DNA helicase recQ"/>
    <property type="match status" value="1"/>
</dbReference>
<dbReference type="Gene3D" id="3.40.50.300">
    <property type="entry name" value="P-loop containing nucleotide triphosphate hydrolases"/>
    <property type="match status" value="2"/>
</dbReference>
<comment type="catalytic activity">
    <reaction evidence="15">
        <text>Couples ATP hydrolysis with the unwinding of duplex DNA by translocating in the 3'-5' direction.</text>
        <dbReference type="EC" id="5.6.2.4"/>
    </reaction>
</comment>
<evidence type="ECO:0000256" key="4">
    <source>
        <dbReference type="ARBA" id="ARBA00022723"/>
    </source>
</evidence>